<organism evidence="1 2">
    <name type="scientific">Lipingzhangella halophila</name>
    <dbReference type="NCBI Taxonomy" id="1783352"/>
    <lineage>
        <taxon>Bacteria</taxon>
        <taxon>Bacillati</taxon>
        <taxon>Actinomycetota</taxon>
        <taxon>Actinomycetes</taxon>
        <taxon>Streptosporangiales</taxon>
        <taxon>Nocardiopsidaceae</taxon>
        <taxon>Lipingzhangella</taxon>
    </lineage>
</organism>
<keyword evidence="2" id="KW-1185">Reference proteome</keyword>
<dbReference type="AlphaFoldDB" id="A0A7W7RIZ8"/>
<proteinExistence type="predicted"/>
<protein>
    <submittedName>
        <fullName evidence="1">Uncharacterized protein</fullName>
    </submittedName>
</protein>
<evidence type="ECO:0000313" key="2">
    <source>
        <dbReference type="Proteomes" id="UP000523007"/>
    </source>
</evidence>
<evidence type="ECO:0000313" key="1">
    <source>
        <dbReference type="EMBL" id="MBB4932856.1"/>
    </source>
</evidence>
<comment type="caution">
    <text evidence="1">The sequence shown here is derived from an EMBL/GenBank/DDBJ whole genome shotgun (WGS) entry which is preliminary data.</text>
</comment>
<gene>
    <name evidence="1" type="ORF">F4561_003676</name>
</gene>
<name>A0A7W7RIZ8_9ACTN</name>
<dbReference type="Proteomes" id="UP000523007">
    <property type="component" value="Unassembled WGS sequence"/>
</dbReference>
<accession>A0A7W7RIZ8</accession>
<reference evidence="1 2" key="1">
    <citation type="submission" date="2020-08" db="EMBL/GenBank/DDBJ databases">
        <title>Sequencing the genomes of 1000 actinobacteria strains.</title>
        <authorList>
            <person name="Klenk H.-P."/>
        </authorList>
    </citation>
    <scope>NUCLEOTIDE SEQUENCE [LARGE SCALE GENOMIC DNA]</scope>
    <source>
        <strain evidence="1 2">DSM 102030</strain>
    </source>
</reference>
<sequence>MRLSRHEPRIGELTATLGGLDEAIAHLQITRTTLLSLAGRCAACDLCQALGLPIVSKNVENIRSTLKHLVSHGILTETESGLFTQPHP</sequence>
<dbReference type="EMBL" id="JACHJT010000001">
    <property type="protein sequence ID" value="MBB4932856.1"/>
    <property type="molecule type" value="Genomic_DNA"/>
</dbReference>
<dbReference type="RefSeq" id="WP_184584263.1">
    <property type="nucleotide sequence ID" value="NZ_JACHJT010000001.1"/>
</dbReference>